<dbReference type="PANTHER" id="PTHR24186:SF50">
    <property type="entry name" value="ANKYRIN REPEAT-CONTAINING PROTEIN ITN1-LIKE ISOFORM X1"/>
    <property type="match status" value="1"/>
</dbReference>
<evidence type="ECO:0000256" key="6">
    <source>
        <dbReference type="ARBA" id="ARBA00023136"/>
    </source>
</evidence>
<accession>A0A7N2L5J4</accession>
<keyword evidence="6 9" id="KW-0472">Membrane</keyword>
<dbReference type="Pfam" id="PF13962">
    <property type="entry name" value="PGG"/>
    <property type="match status" value="1"/>
</dbReference>
<evidence type="ECO:0000256" key="2">
    <source>
        <dbReference type="ARBA" id="ARBA00022692"/>
    </source>
</evidence>
<keyword evidence="2 9" id="KW-0812">Transmembrane</keyword>
<dbReference type="EnsemblPlants" id="QL03p016466:mrna">
    <property type="protein sequence ID" value="QL03p016466:mrna"/>
    <property type="gene ID" value="QL03p016466"/>
</dbReference>
<dbReference type="Proteomes" id="UP000594261">
    <property type="component" value="Chromosome 3"/>
</dbReference>
<keyword evidence="4 9" id="KW-1133">Transmembrane helix</keyword>
<dbReference type="OMA" id="YVAANSM"/>
<feature type="compositionally biased region" description="Basic and acidic residues" evidence="8">
    <location>
        <begin position="446"/>
        <end position="458"/>
    </location>
</feature>
<dbReference type="AlphaFoldDB" id="A0A7N2L5J4"/>
<feature type="repeat" description="ANK" evidence="7">
    <location>
        <begin position="290"/>
        <end position="312"/>
    </location>
</feature>
<keyword evidence="12" id="KW-1185">Reference proteome</keyword>
<dbReference type="Gene3D" id="1.25.40.20">
    <property type="entry name" value="Ankyrin repeat-containing domain"/>
    <property type="match status" value="2"/>
</dbReference>
<evidence type="ECO:0000256" key="3">
    <source>
        <dbReference type="ARBA" id="ARBA00022737"/>
    </source>
</evidence>
<evidence type="ECO:0000313" key="12">
    <source>
        <dbReference type="Proteomes" id="UP000594261"/>
    </source>
</evidence>
<evidence type="ECO:0000256" key="5">
    <source>
        <dbReference type="ARBA" id="ARBA00023043"/>
    </source>
</evidence>
<sequence length="601" mass="66220">MEEGRQYRMNPEVFRAASSGDSSFFENLEESMSSTLLQVTFENNTVLHVALQFKKFDAAKNIVNLSPRLVYEKNSKGNTPLHVAAMVGDTSLVTLLIKHANELDVETGGRQLLSMANLDGDTILHVAVRYGNFEVVRELINENDPAELAMQVNKAGESALFLVVDSQDYDIATHILRNAPNCSYAGRHGMNVLHALVIHTSSYSNTRDFLPKYLKCREQDGLKGGGRVLVAVIWVFRFVKKVVEKWPSAIEEGDDSGWTPLHIAAHLGNEKFVKLLLENGNSPAYVRNTEGLSALHVAAKEDQYSVIKELMEACPDMYELLDNKGQNALHAAAESGGWAAFLFFRKKPEFEGLINQQDEEGNTPTNLAAINGHIYTKFELGEGRRVALNATNREGFTTMDNILLRKKLGSWPTVSTFCPALLIVGARPSLRGVLLKMGIRKLDPRKKSEMAGDDKDNGNGKGMSQSDFEKGVSKTNMLVATLIATVTFTAAFTVPGGFNQNGKVGEGLAVLRNKLAFRVFLIANTLAFGLSTTSLLVQFMASILLTNEVSFHGQMGRRAPLFTSWSIGALLSSEFERKKALKAMFRKLVWAHLELSGILSV</sequence>
<comment type="subcellular location">
    <subcellularLocation>
        <location evidence="1">Membrane</location>
        <topology evidence="1">Multi-pass membrane protein</topology>
    </subcellularLocation>
</comment>
<dbReference type="Pfam" id="PF12796">
    <property type="entry name" value="Ank_2"/>
    <property type="match status" value="3"/>
</dbReference>
<feature type="region of interest" description="Disordered" evidence="8">
    <location>
        <begin position="446"/>
        <end position="467"/>
    </location>
</feature>
<dbReference type="PROSITE" id="PS50088">
    <property type="entry name" value="ANK_REPEAT"/>
    <property type="match status" value="4"/>
</dbReference>
<name>A0A7N2L5J4_QUELO</name>
<dbReference type="InterPro" id="IPR002110">
    <property type="entry name" value="Ankyrin_rpt"/>
</dbReference>
<feature type="transmembrane region" description="Helical" evidence="9">
    <location>
        <begin position="477"/>
        <end position="498"/>
    </location>
</feature>
<organism evidence="11 12">
    <name type="scientific">Quercus lobata</name>
    <name type="common">Valley oak</name>
    <dbReference type="NCBI Taxonomy" id="97700"/>
    <lineage>
        <taxon>Eukaryota</taxon>
        <taxon>Viridiplantae</taxon>
        <taxon>Streptophyta</taxon>
        <taxon>Embryophyta</taxon>
        <taxon>Tracheophyta</taxon>
        <taxon>Spermatophyta</taxon>
        <taxon>Magnoliopsida</taxon>
        <taxon>eudicotyledons</taxon>
        <taxon>Gunneridae</taxon>
        <taxon>Pentapetalae</taxon>
        <taxon>rosids</taxon>
        <taxon>fabids</taxon>
        <taxon>Fagales</taxon>
        <taxon>Fagaceae</taxon>
        <taxon>Quercus</taxon>
    </lineage>
</organism>
<feature type="repeat" description="ANK" evidence="7">
    <location>
        <begin position="119"/>
        <end position="141"/>
    </location>
</feature>
<feature type="repeat" description="ANK" evidence="7">
    <location>
        <begin position="76"/>
        <end position="108"/>
    </location>
</feature>
<dbReference type="InParanoid" id="A0A7N2L5J4"/>
<evidence type="ECO:0000256" key="9">
    <source>
        <dbReference type="SAM" id="Phobius"/>
    </source>
</evidence>
<evidence type="ECO:0000256" key="8">
    <source>
        <dbReference type="SAM" id="MobiDB-lite"/>
    </source>
</evidence>
<feature type="domain" description="PGG" evidence="10">
    <location>
        <begin position="472"/>
        <end position="547"/>
    </location>
</feature>
<dbReference type="SMART" id="SM00248">
    <property type="entry name" value="ANK"/>
    <property type="match status" value="6"/>
</dbReference>
<evidence type="ECO:0000259" key="10">
    <source>
        <dbReference type="Pfam" id="PF13962"/>
    </source>
</evidence>
<reference evidence="11 12" key="1">
    <citation type="journal article" date="2016" name="G3 (Bethesda)">
        <title>First Draft Assembly and Annotation of the Genome of a California Endemic Oak Quercus lobata Nee (Fagaceae).</title>
        <authorList>
            <person name="Sork V.L."/>
            <person name="Fitz-Gibbon S.T."/>
            <person name="Puiu D."/>
            <person name="Crepeau M."/>
            <person name="Gugger P.F."/>
            <person name="Sherman R."/>
            <person name="Stevens K."/>
            <person name="Langley C.H."/>
            <person name="Pellegrini M."/>
            <person name="Salzberg S.L."/>
        </authorList>
    </citation>
    <scope>NUCLEOTIDE SEQUENCE [LARGE SCALE GENOMIC DNA]</scope>
    <source>
        <strain evidence="11 12">cv. SW786</strain>
    </source>
</reference>
<evidence type="ECO:0000313" key="11">
    <source>
        <dbReference type="EnsemblPlants" id="QL03p016466:mrna"/>
    </source>
</evidence>
<protein>
    <recommendedName>
        <fullName evidence="10">PGG domain-containing protein</fullName>
    </recommendedName>
</protein>
<dbReference type="Gramene" id="QL03p016466:mrna">
    <property type="protein sequence ID" value="QL03p016466:mrna"/>
    <property type="gene ID" value="QL03p016466"/>
</dbReference>
<dbReference type="EMBL" id="LRBV02000003">
    <property type="status" value="NOT_ANNOTATED_CDS"/>
    <property type="molecule type" value="Genomic_DNA"/>
</dbReference>
<feature type="repeat" description="ANK" evidence="7">
    <location>
        <begin position="256"/>
        <end position="288"/>
    </location>
</feature>
<evidence type="ECO:0000256" key="4">
    <source>
        <dbReference type="ARBA" id="ARBA00022989"/>
    </source>
</evidence>
<dbReference type="PROSITE" id="PS50297">
    <property type="entry name" value="ANK_REP_REGION"/>
    <property type="match status" value="4"/>
</dbReference>
<keyword evidence="3" id="KW-0677">Repeat</keyword>
<keyword evidence="5 7" id="KW-0040">ANK repeat</keyword>
<reference evidence="11" key="2">
    <citation type="submission" date="2021-01" db="UniProtKB">
        <authorList>
            <consortium name="EnsemblPlants"/>
        </authorList>
    </citation>
    <scope>IDENTIFICATION</scope>
</reference>
<evidence type="ECO:0000256" key="7">
    <source>
        <dbReference type="PROSITE-ProRule" id="PRU00023"/>
    </source>
</evidence>
<evidence type="ECO:0000256" key="1">
    <source>
        <dbReference type="ARBA" id="ARBA00004141"/>
    </source>
</evidence>
<dbReference type="GO" id="GO:0005886">
    <property type="term" value="C:plasma membrane"/>
    <property type="evidence" value="ECO:0007669"/>
    <property type="project" value="TreeGrafter"/>
</dbReference>
<feature type="transmembrane region" description="Helical" evidence="9">
    <location>
        <begin position="519"/>
        <end position="539"/>
    </location>
</feature>
<dbReference type="InterPro" id="IPR026961">
    <property type="entry name" value="PGG_dom"/>
</dbReference>
<dbReference type="PANTHER" id="PTHR24186">
    <property type="entry name" value="PROTEIN PHOSPHATASE 1 REGULATORY SUBUNIT"/>
    <property type="match status" value="1"/>
</dbReference>
<dbReference type="SUPFAM" id="SSF48403">
    <property type="entry name" value="Ankyrin repeat"/>
    <property type="match status" value="1"/>
</dbReference>
<dbReference type="InterPro" id="IPR036770">
    <property type="entry name" value="Ankyrin_rpt-contain_sf"/>
</dbReference>
<proteinExistence type="predicted"/>